<dbReference type="AlphaFoldDB" id="A0A9P8BXC7"/>
<dbReference type="GO" id="GO:0007017">
    <property type="term" value="P:microtubule-based process"/>
    <property type="evidence" value="ECO:0007669"/>
    <property type="project" value="InterPro"/>
</dbReference>
<dbReference type="Gene3D" id="3.40.50.1440">
    <property type="entry name" value="Tubulin/FtsZ, GTPase domain"/>
    <property type="match status" value="2"/>
</dbReference>
<comment type="caution">
    <text evidence="6">The sequence shown here is derived from an EMBL/GenBank/DDBJ whole genome shotgun (WGS) entry which is preliminary data.</text>
</comment>
<dbReference type="Pfam" id="PF03953">
    <property type="entry name" value="Tubulin_C"/>
    <property type="match status" value="1"/>
</dbReference>
<dbReference type="InterPro" id="IPR036525">
    <property type="entry name" value="Tubulin/FtsZ_GTPase_sf"/>
</dbReference>
<evidence type="ECO:0000259" key="5">
    <source>
        <dbReference type="SMART" id="SM00864"/>
    </source>
</evidence>
<dbReference type="Pfam" id="PF00091">
    <property type="entry name" value="Tubulin"/>
    <property type="match status" value="1"/>
</dbReference>
<evidence type="ECO:0000313" key="7">
    <source>
        <dbReference type="Proteomes" id="UP000707451"/>
    </source>
</evidence>
<evidence type="ECO:0000256" key="1">
    <source>
        <dbReference type="ARBA" id="ARBA00009636"/>
    </source>
</evidence>
<dbReference type="PANTHER" id="PTHR11588">
    <property type="entry name" value="TUBULIN"/>
    <property type="match status" value="1"/>
</dbReference>
<proteinExistence type="inferred from homology"/>
<dbReference type="InterPro" id="IPR018316">
    <property type="entry name" value="Tubulin/FtsZ_2-layer-sand-dom"/>
</dbReference>
<sequence length="177" mass="19723">MREIIPIHVGQTGSSKYVPRAVLVDLKDSVIQDVRNGSYRDCREDAANNYARGHYTIGKAFVEQTLDRICRMSYSCQSLQGFMVFHSLGGGTGMDKRVARQGKSMAYCLMSRGTVTATNIGAATVSIKTNKTVQFVDWRATDLQIDINGAPLPSPPSSEFRLSRLRCLRVVEHHCHR</sequence>
<dbReference type="SUPFAM" id="SSF52490">
    <property type="entry name" value="Tubulin nucleotide-binding domain-like"/>
    <property type="match status" value="1"/>
</dbReference>
<dbReference type="Proteomes" id="UP000707451">
    <property type="component" value="Unassembled WGS sequence"/>
</dbReference>
<protein>
    <recommendedName>
        <fullName evidence="5">Tubulin/FtsZ GTPase domain-containing protein</fullName>
    </recommendedName>
</protein>
<accession>A0A9P8BXC7</accession>
<keyword evidence="7" id="KW-1185">Reference proteome</keyword>
<dbReference type="EMBL" id="JAHRHY010000006">
    <property type="protein sequence ID" value="KAG9068772.1"/>
    <property type="molecule type" value="Genomic_DNA"/>
</dbReference>
<feature type="domain" description="Tubulin/FtsZ GTPase" evidence="5">
    <location>
        <begin position="3"/>
        <end position="131"/>
    </location>
</feature>
<dbReference type="SMART" id="SM00864">
    <property type="entry name" value="Tubulin"/>
    <property type="match status" value="1"/>
</dbReference>
<dbReference type="InterPro" id="IPR003008">
    <property type="entry name" value="Tubulin_FtsZ_GTPase"/>
</dbReference>
<dbReference type="OrthoDB" id="1662883at2759"/>
<dbReference type="InterPro" id="IPR000217">
    <property type="entry name" value="Tubulin"/>
</dbReference>
<dbReference type="GO" id="GO:0005874">
    <property type="term" value="C:microtubule"/>
    <property type="evidence" value="ECO:0007669"/>
    <property type="project" value="UniProtKB-KW"/>
</dbReference>
<dbReference type="GO" id="GO:0005525">
    <property type="term" value="F:GTP binding"/>
    <property type="evidence" value="ECO:0007669"/>
    <property type="project" value="UniProtKB-KW"/>
</dbReference>
<dbReference type="PRINTS" id="PR01161">
    <property type="entry name" value="TUBULIN"/>
</dbReference>
<dbReference type="InterPro" id="IPR008280">
    <property type="entry name" value="Tub_FtsZ_C"/>
</dbReference>
<organism evidence="6 7">
    <name type="scientific">Linnemannia hyalina</name>
    <dbReference type="NCBI Taxonomy" id="64524"/>
    <lineage>
        <taxon>Eukaryota</taxon>
        <taxon>Fungi</taxon>
        <taxon>Fungi incertae sedis</taxon>
        <taxon>Mucoromycota</taxon>
        <taxon>Mortierellomycotina</taxon>
        <taxon>Mortierellomycetes</taxon>
        <taxon>Mortierellales</taxon>
        <taxon>Mortierellaceae</taxon>
        <taxon>Linnemannia</taxon>
    </lineage>
</organism>
<comment type="similarity">
    <text evidence="1">Belongs to the tubulin family.</text>
</comment>
<evidence type="ECO:0000256" key="4">
    <source>
        <dbReference type="ARBA" id="ARBA00023134"/>
    </source>
</evidence>
<keyword evidence="3" id="KW-0547">Nucleotide-binding</keyword>
<name>A0A9P8BXC7_9FUNG</name>
<reference evidence="6" key="1">
    <citation type="submission" date="2021-06" db="EMBL/GenBank/DDBJ databases">
        <title>Genome Sequence of Mortierella hyaline Strain SCG-10, a Cold-Adapted, Nitrate-Reducing Fungus Isolated from Soil in Minnesota, USA.</title>
        <authorList>
            <person name="Aldossari N."/>
        </authorList>
    </citation>
    <scope>NUCLEOTIDE SEQUENCE</scope>
    <source>
        <strain evidence="6">SCG-10</strain>
    </source>
</reference>
<dbReference type="SUPFAM" id="SSF55307">
    <property type="entry name" value="Tubulin C-terminal domain-like"/>
    <property type="match status" value="1"/>
</dbReference>
<keyword evidence="4" id="KW-0342">GTP-binding</keyword>
<evidence type="ECO:0000256" key="2">
    <source>
        <dbReference type="ARBA" id="ARBA00022701"/>
    </source>
</evidence>
<evidence type="ECO:0000256" key="3">
    <source>
        <dbReference type="ARBA" id="ARBA00022741"/>
    </source>
</evidence>
<evidence type="ECO:0000313" key="6">
    <source>
        <dbReference type="EMBL" id="KAG9068772.1"/>
    </source>
</evidence>
<gene>
    <name evidence="6" type="ORF">KI688_011057</name>
</gene>
<keyword evidence="2" id="KW-0493">Microtubule</keyword>